<keyword evidence="2" id="KW-0808">Transferase</keyword>
<dbReference type="InterPro" id="IPR003776">
    <property type="entry name" value="YcaO-like_dom"/>
</dbReference>
<feature type="domain" description="YcaO" evidence="1">
    <location>
        <begin position="231"/>
        <end position="568"/>
    </location>
</feature>
<evidence type="ECO:0000313" key="3">
    <source>
        <dbReference type="Proteomes" id="UP000663525"/>
    </source>
</evidence>
<accession>A0A897N904</accession>
<organism evidence="2 3">
    <name type="scientific">Halapricum desulfuricans</name>
    <dbReference type="NCBI Taxonomy" id="2841257"/>
    <lineage>
        <taxon>Archaea</taxon>
        <taxon>Methanobacteriati</taxon>
        <taxon>Methanobacteriota</taxon>
        <taxon>Stenosarchaea group</taxon>
        <taxon>Halobacteria</taxon>
        <taxon>Halobacteriales</taxon>
        <taxon>Haloarculaceae</taxon>
        <taxon>Halapricum</taxon>
    </lineage>
</organism>
<dbReference type="Gene3D" id="3.30.160.660">
    <property type="match status" value="1"/>
</dbReference>
<dbReference type="GO" id="GO:0005840">
    <property type="term" value="C:ribosome"/>
    <property type="evidence" value="ECO:0007669"/>
    <property type="project" value="UniProtKB-KW"/>
</dbReference>
<dbReference type="RefSeq" id="WP_229113350.1">
    <property type="nucleotide sequence ID" value="NZ_CP064787.1"/>
</dbReference>
<evidence type="ECO:0000259" key="1">
    <source>
        <dbReference type="PROSITE" id="PS51664"/>
    </source>
</evidence>
<keyword evidence="2" id="KW-0689">Ribosomal protein</keyword>
<dbReference type="PROSITE" id="PS51664">
    <property type="entry name" value="YCAO"/>
    <property type="match status" value="1"/>
</dbReference>
<dbReference type="Proteomes" id="UP000663525">
    <property type="component" value="Chromosome"/>
</dbReference>
<dbReference type="Gene3D" id="3.30.40.250">
    <property type="match status" value="1"/>
</dbReference>
<proteinExistence type="predicted"/>
<dbReference type="PANTHER" id="PTHR37809">
    <property type="entry name" value="RIBOSOMAL PROTEIN S12 METHYLTHIOTRANSFERASE ACCESSORY FACTOR YCAO"/>
    <property type="match status" value="1"/>
</dbReference>
<dbReference type="PANTHER" id="PTHR37809:SF1">
    <property type="entry name" value="RIBOSOMAL PROTEIN S12 METHYLTHIOTRANSFERASE ACCESSORY FACTOR YCAO"/>
    <property type="match status" value="1"/>
</dbReference>
<dbReference type="Gene3D" id="3.40.50.720">
    <property type="entry name" value="NAD(P)-binding Rossmann-like Domain"/>
    <property type="match status" value="1"/>
</dbReference>
<sequence length="568" mass="59873">MTVGLVGSGPAAEAVTAAVADVNVSVTQTDPSAFASEQLGVVVAVAGDRAFERANGHALETDTPWIAVELGGIGGYPVVDAAVAGFDPESGCYECLQGRVGATVDPDAQPTAAPAAPVQRFAGAIAGRAAATAATGGDSPLFGQIQTIPQATHPLLELPGCVCGSSPSPAIERDTSDGDFEASLELAEQAIDERTGIVTEVGEAESYPAPYYLAQVCDTSGFSDATASREAAGVSDDWNEALMKALGEGLERYCAGVYRTDDFREATAAELEGAVTPSLFVSPDRPDDGARREWVPGEHLQSGDDAWLPAELVYYPPHERDIRPAITTGLGLERSTVGALLAGLYEIVERDAAMLSWYSTFEPLELDVSDDRFRELAGRARSENLSVTPLLLTQDIDIPVVAVAVHRGSEWPRFALGSAADLDAEAGARSALAEAVQNWLELEGMGREQAAGASGAIGWYADFPEEIEAFINADQSVPAASVGPDEVPSGEDELDLVLDRLADADLDTYATRITTRDVASIGFEAVRVLAPGAQPLFFDDAYFGERARTVPESLGFESRLDREHHPFP</sequence>
<gene>
    <name evidence="2" type="primary">ycaO</name>
    <name evidence="2" type="ORF">HSR121_2545</name>
</gene>
<protein>
    <submittedName>
        <fullName evidence="2">Ribosomal protein S12 methylthiotransferase accessory factor YcaO</fullName>
    </submittedName>
</protein>
<dbReference type="Pfam" id="PF02624">
    <property type="entry name" value="YcaO"/>
    <property type="match status" value="1"/>
</dbReference>
<dbReference type="AlphaFoldDB" id="A0A897N904"/>
<dbReference type="GO" id="GO:0016740">
    <property type="term" value="F:transferase activity"/>
    <property type="evidence" value="ECO:0007669"/>
    <property type="project" value="UniProtKB-KW"/>
</dbReference>
<keyword evidence="2" id="KW-0687">Ribonucleoprotein</keyword>
<reference evidence="2" key="1">
    <citation type="submission" date="2020-11" db="EMBL/GenBank/DDBJ databases">
        <title>Carbohydrate-dependent, anaerobic sulfur respiration: A novel catabolism in halophilic archaea.</title>
        <authorList>
            <person name="Sorokin D.Y."/>
            <person name="Messina E."/>
            <person name="Smedile F."/>
            <person name="La Cono V."/>
            <person name="Hallsworth J.E."/>
            <person name="Yakimov M.M."/>
        </authorList>
    </citation>
    <scope>NUCLEOTIDE SEQUENCE</scope>
    <source>
        <strain evidence="2">HSR12-1</strain>
    </source>
</reference>
<dbReference type="GeneID" id="68856096"/>
<dbReference type="InterPro" id="IPR027624">
    <property type="entry name" value="TOMM_cyclo_SagD"/>
</dbReference>
<dbReference type="Gene3D" id="3.30.1330.230">
    <property type="match status" value="1"/>
</dbReference>
<name>A0A897N904_9EURY</name>
<evidence type="ECO:0000313" key="2">
    <source>
        <dbReference type="EMBL" id="QSG06866.1"/>
    </source>
</evidence>
<dbReference type="EMBL" id="CP064787">
    <property type="protein sequence ID" value="QSG06866.1"/>
    <property type="molecule type" value="Genomic_DNA"/>
</dbReference>
<dbReference type="NCBIfam" id="TIGR03604">
    <property type="entry name" value="TOMM_cyclo_SagD"/>
    <property type="match status" value="1"/>
</dbReference>